<dbReference type="SUPFAM" id="SSF109854">
    <property type="entry name" value="DinB/YfiT-like putative metalloenzymes"/>
    <property type="match status" value="1"/>
</dbReference>
<dbReference type="Proteomes" id="UP001200110">
    <property type="component" value="Unassembled WGS sequence"/>
</dbReference>
<dbReference type="GO" id="GO:0032259">
    <property type="term" value="P:methylation"/>
    <property type="evidence" value="ECO:0007669"/>
    <property type="project" value="UniProtKB-KW"/>
</dbReference>
<dbReference type="Gene3D" id="1.20.120.450">
    <property type="entry name" value="dinb family like domain"/>
    <property type="match status" value="1"/>
</dbReference>
<keyword evidence="3" id="KW-1185">Reference proteome</keyword>
<dbReference type="GO" id="GO:0008168">
    <property type="term" value="F:methyltransferase activity"/>
    <property type="evidence" value="ECO:0007669"/>
    <property type="project" value="UniProtKB-KW"/>
</dbReference>
<protein>
    <submittedName>
        <fullName evidence="2">Methyltransferase type 12</fullName>
    </submittedName>
</protein>
<accession>A0ABS9IY57</accession>
<keyword evidence="2" id="KW-0808">Transferase</keyword>
<name>A0ABS9IY57_9ACTN</name>
<comment type="caution">
    <text evidence="2">The sequence shown here is derived from an EMBL/GenBank/DDBJ whole genome shotgun (WGS) entry which is preliminary data.</text>
</comment>
<keyword evidence="2" id="KW-0489">Methyltransferase</keyword>
<sequence length="180" mass="20180">MPITPDDKDWTWVTTRRCGFCGFDPGGVHRTQIADRIAESADGWREVLARADADHRRNDHTWSPLEYGCHVRDVHTVMRERLELMLTVTPATFANWDQDEAAVDGRYGEQDPGVVADRLEANAAAFATAYRAVADDEWEREGLRGNGAAFTVWSLAAYALHDLEHHRVDVGLPATPEHAE</sequence>
<dbReference type="InterPro" id="IPR024775">
    <property type="entry name" value="DinB-like"/>
</dbReference>
<dbReference type="Pfam" id="PF12867">
    <property type="entry name" value="DinB_2"/>
    <property type="match status" value="1"/>
</dbReference>
<evidence type="ECO:0000313" key="3">
    <source>
        <dbReference type="Proteomes" id="UP001200110"/>
    </source>
</evidence>
<evidence type="ECO:0000259" key="1">
    <source>
        <dbReference type="Pfam" id="PF12867"/>
    </source>
</evidence>
<gene>
    <name evidence="2" type="ORF">L5G33_18730</name>
</gene>
<evidence type="ECO:0000313" key="2">
    <source>
        <dbReference type="EMBL" id="MCF8590496.1"/>
    </source>
</evidence>
<dbReference type="InterPro" id="IPR034660">
    <property type="entry name" value="DinB/YfiT-like"/>
</dbReference>
<feature type="domain" description="DinB-like" evidence="1">
    <location>
        <begin position="49"/>
        <end position="167"/>
    </location>
</feature>
<dbReference type="EMBL" id="JAKKOR010000014">
    <property type="protein sequence ID" value="MCF8590496.1"/>
    <property type="molecule type" value="Genomic_DNA"/>
</dbReference>
<proteinExistence type="predicted"/>
<organism evidence="2 3">
    <name type="scientific">Gordonia liuliyuniae</name>
    <dbReference type="NCBI Taxonomy" id="2911517"/>
    <lineage>
        <taxon>Bacteria</taxon>
        <taxon>Bacillati</taxon>
        <taxon>Actinomycetota</taxon>
        <taxon>Actinomycetes</taxon>
        <taxon>Mycobacteriales</taxon>
        <taxon>Gordoniaceae</taxon>
        <taxon>Gordonia</taxon>
    </lineage>
</organism>
<reference evidence="2 3" key="1">
    <citation type="submission" date="2022-01" db="EMBL/GenBank/DDBJ databases">
        <authorList>
            <person name="Huang Y."/>
        </authorList>
    </citation>
    <scope>NUCLEOTIDE SEQUENCE [LARGE SCALE GENOMIC DNA]</scope>
    <source>
        <strain evidence="2 3">HY366</strain>
    </source>
</reference>
<dbReference type="RefSeq" id="WP_236999692.1">
    <property type="nucleotide sequence ID" value="NZ_JAKKOR010000014.1"/>
</dbReference>